<organism evidence="2 3">
    <name type="scientific">Cnephaeus nilssonii</name>
    <name type="common">Northern bat</name>
    <name type="synonym">Eptesicus nilssonii</name>
    <dbReference type="NCBI Taxonomy" id="3371016"/>
    <lineage>
        <taxon>Eukaryota</taxon>
        <taxon>Metazoa</taxon>
        <taxon>Chordata</taxon>
        <taxon>Craniata</taxon>
        <taxon>Vertebrata</taxon>
        <taxon>Euteleostomi</taxon>
        <taxon>Mammalia</taxon>
        <taxon>Eutheria</taxon>
        <taxon>Laurasiatheria</taxon>
        <taxon>Chiroptera</taxon>
        <taxon>Yangochiroptera</taxon>
        <taxon>Vespertilionidae</taxon>
        <taxon>Cnephaeus</taxon>
    </lineage>
</organism>
<accession>A0AA40I0X0</accession>
<feature type="compositionally biased region" description="Basic and acidic residues" evidence="1">
    <location>
        <begin position="15"/>
        <end position="27"/>
    </location>
</feature>
<evidence type="ECO:0000256" key="1">
    <source>
        <dbReference type="SAM" id="MobiDB-lite"/>
    </source>
</evidence>
<feature type="compositionally biased region" description="Gly residues" evidence="1">
    <location>
        <begin position="1"/>
        <end position="11"/>
    </location>
</feature>
<feature type="region of interest" description="Disordered" evidence="1">
    <location>
        <begin position="1"/>
        <end position="167"/>
    </location>
</feature>
<dbReference type="AlphaFoldDB" id="A0AA40I0X0"/>
<comment type="caution">
    <text evidence="2">The sequence shown here is derived from an EMBL/GenBank/DDBJ whole genome shotgun (WGS) entry which is preliminary data.</text>
</comment>
<feature type="compositionally biased region" description="Basic and acidic residues" evidence="1">
    <location>
        <begin position="93"/>
        <end position="102"/>
    </location>
</feature>
<gene>
    <name evidence="2" type="ORF">QTO34_019037</name>
</gene>
<dbReference type="Proteomes" id="UP001177744">
    <property type="component" value="Unassembled WGS sequence"/>
</dbReference>
<dbReference type="PANTHER" id="PTHR15397:SF3">
    <property type="entry name" value="DNA DAMAGE INDUCIBLE 1 HOMOLOG 2"/>
    <property type="match status" value="1"/>
</dbReference>
<evidence type="ECO:0000313" key="3">
    <source>
        <dbReference type="Proteomes" id="UP001177744"/>
    </source>
</evidence>
<dbReference type="Gene3D" id="3.10.20.90">
    <property type="entry name" value="Phosphatidylinositol 3-kinase Catalytic Subunit, Chain A, domain 1"/>
    <property type="match status" value="1"/>
</dbReference>
<evidence type="ECO:0000313" key="2">
    <source>
        <dbReference type="EMBL" id="KAK1340467.1"/>
    </source>
</evidence>
<feature type="compositionally biased region" description="Basic residues" evidence="1">
    <location>
        <begin position="119"/>
        <end position="131"/>
    </location>
</feature>
<keyword evidence="3" id="KW-1185">Reference proteome</keyword>
<protein>
    <submittedName>
        <fullName evidence="2">Uncharacterized protein</fullName>
    </submittedName>
</protein>
<dbReference type="EMBL" id="JAULJE010000008">
    <property type="protein sequence ID" value="KAK1340467.1"/>
    <property type="molecule type" value="Genomic_DNA"/>
</dbReference>
<name>A0AA40I0X0_CNENI</name>
<sequence>MAGERSGGGGSLSRLHLEELEELSPRDPKRKSNNSSCAGQGRELESGPDLTKRPGGILAAKLVPEDQEPADAGAPGFKPGRRKGVGTATGASAREKTAADHSPRRRKRDRVCEPGPNKAKLRNPSGRRGRLATRSTARTPGIGQLASPPARPCRRPQPCDESGPSRTELDQAGAMLLTVYCVRRDLSEVTFSLQVDADFELHNFRALCELESGIPAPRARSTFGITFYPKPY</sequence>
<reference evidence="2" key="1">
    <citation type="submission" date="2023-06" db="EMBL/GenBank/DDBJ databases">
        <title>Reference genome for the Northern bat (Eptesicus nilssonii), a most northern bat species.</title>
        <authorList>
            <person name="Laine V.N."/>
            <person name="Pulliainen A.T."/>
            <person name="Lilley T.M."/>
        </authorList>
    </citation>
    <scope>NUCLEOTIDE SEQUENCE</scope>
    <source>
        <strain evidence="2">BLF_Eptnil</strain>
        <tissue evidence="2">Kidney</tissue>
    </source>
</reference>
<proteinExistence type="predicted"/>
<dbReference type="PANTHER" id="PTHR15397">
    <property type="entry name" value="SODIUM-GLUCOSE COTRANSPORTER REGULATORY PROTEIN -RELATED"/>
    <property type="match status" value="1"/>
</dbReference>